<organism evidence="3 4">
    <name type="scientific">Geodia barretti</name>
    <name type="common">Barrett's horny sponge</name>
    <dbReference type="NCBI Taxonomy" id="519541"/>
    <lineage>
        <taxon>Eukaryota</taxon>
        <taxon>Metazoa</taxon>
        <taxon>Porifera</taxon>
        <taxon>Demospongiae</taxon>
        <taxon>Heteroscleromorpha</taxon>
        <taxon>Tetractinellida</taxon>
        <taxon>Astrophorina</taxon>
        <taxon>Geodiidae</taxon>
        <taxon>Geodia</taxon>
    </lineage>
</organism>
<gene>
    <name evidence="3" type="ORF">GBAR_LOCUS7766</name>
</gene>
<feature type="transmembrane region" description="Helical" evidence="2">
    <location>
        <begin position="179"/>
        <end position="198"/>
    </location>
</feature>
<feature type="region of interest" description="Disordered" evidence="1">
    <location>
        <begin position="95"/>
        <end position="119"/>
    </location>
</feature>
<accession>A0AA35WEZ3</accession>
<evidence type="ECO:0000313" key="3">
    <source>
        <dbReference type="EMBL" id="CAI8012100.1"/>
    </source>
</evidence>
<comment type="caution">
    <text evidence="3">The sequence shown here is derived from an EMBL/GenBank/DDBJ whole genome shotgun (WGS) entry which is preliminary data.</text>
</comment>
<feature type="transmembrane region" description="Helical" evidence="2">
    <location>
        <begin position="146"/>
        <end position="167"/>
    </location>
</feature>
<dbReference type="PANTHER" id="PTHR33444">
    <property type="entry name" value="SI:DKEY-19B23.12-RELATED"/>
    <property type="match status" value="1"/>
</dbReference>
<evidence type="ECO:0000313" key="4">
    <source>
        <dbReference type="Proteomes" id="UP001174909"/>
    </source>
</evidence>
<evidence type="ECO:0000256" key="2">
    <source>
        <dbReference type="SAM" id="Phobius"/>
    </source>
</evidence>
<protein>
    <submittedName>
        <fullName evidence="3">Uncharacterized protein</fullName>
    </submittedName>
</protein>
<reference evidence="3" key="1">
    <citation type="submission" date="2023-03" db="EMBL/GenBank/DDBJ databases">
        <authorList>
            <person name="Steffen K."/>
            <person name="Cardenas P."/>
        </authorList>
    </citation>
    <scope>NUCLEOTIDE SEQUENCE</scope>
</reference>
<evidence type="ECO:0000256" key="1">
    <source>
        <dbReference type="SAM" id="MobiDB-lite"/>
    </source>
</evidence>
<dbReference type="InterPro" id="IPR040350">
    <property type="entry name" value="TMEM272"/>
</dbReference>
<dbReference type="Proteomes" id="UP001174909">
    <property type="component" value="Unassembled WGS sequence"/>
</dbReference>
<keyword evidence="2" id="KW-1133">Transmembrane helix</keyword>
<keyword evidence="2" id="KW-0472">Membrane</keyword>
<name>A0AA35WEZ3_GEOBA</name>
<proteinExistence type="predicted"/>
<dbReference type="EMBL" id="CASHTH010001151">
    <property type="protein sequence ID" value="CAI8012100.1"/>
    <property type="molecule type" value="Genomic_DNA"/>
</dbReference>
<feature type="transmembrane region" description="Helical" evidence="2">
    <location>
        <begin position="283"/>
        <end position="306"/>
    </location>
</feature>
<feature type="region of interest" description="Disordered" evidence="1">
    <location>
        <begin position="25"/>
        <end position="61"/>
    </location>
</feature>
<dbReference type="PANTHER" id="PTHR33444:SF2">
    <property type="entry name" value="MARVEL DOMAIN-CONTAINING PROTEIN"/>
    <property type="match status" value="1"/>
</dbReference>
<keyword evidence="2" id="KW-0812">Transmembrane</keyword>
<feature type="transmembrane region" description="Helical" evidence="2">
    <location>
        <begin position="219"/>
        <end position="236"/>
    </location>
</feature>
<dbReference type="AlphaFoldDB" id="A0AA35WEZ3"/>
<sequence>MADSTGIQQRQREEEQLHVGAVDVQIQSEADDSSDNPPEYATVLEEGGAGTEGQENGAQPLSYEAAMAGDVPSQPPPSTEVLTAEAPPSYLQLFGGKEEEETDGVGRRRRHRRLEGDDNDDEGRMGHLRLLNLIPTNRKSAYRCGAVMALLLLLTVLSLCMVVVGSVHYNQCSVQEVPLYLIVGGIFLLVEIVLHSLLWTAQKLSNDEPVYNIIRKFDCIALFLVVWLVVGSAWIFKAGRDNLCSDFVDQVTAPPVNVTTTGDVGDSELSESGAECEDCPSGVYVFTVFLILFQYLMILLLGICCCTSSVRYRRH</sequence>
<keyword evidence="4" id="KW-1185">Reference proteome</keyword>